<keyword evidence="2" id="KW-1185">Reference proteome</keyword>
<dbReference type="InterPro" id="IPR028964">
    <property type="entry name" value="Imm8"/>
</dbReference>
<evidence type="ECO:0008006" key="3">
    <source>
        <dbReference type="Google" id="ProtNLM"/>
    </source>
</evidence>
<evidence type="ECO:0000313" key="1">
    <source>
        <dbReference type="EMBL" id="NEY73394.1"/>
    </source>
</evidence>
<accession>A0A6M0QAJ8</accession>
<proteinExistence type="predicted"/>
<gene>
    <name evidence="1" type="ORF">G4D63_16795</name>
</gene>
<dbReference type="Pfam" id="PF15586">
    <property type="entry name" value="Imm8"/>
    <property type="match status" value="1"/>
</dbReference>
<dbReference type="Proteomes" id="UP000481043">
    <property type="component" value="Unassembled WGS sequence"/>
</dbReference>
<comment type="caution">
    <text evidence="1">The sequence shown here is derived from an EMBL/GenBank/DDBJ whole genome shotgun (WGS) entry which is preliminary data.</text>
</comment>
<protein>
    <recommendedName>
        <fullName evidence="3">Immunity protein 8</fullName>
    </recommendedName>
</protein>
<evidence type="ECO:0000313" key="2">
    <source>
        <dbReference type="Proteomes" id="UP000481043"/>
    </source>
</evidence>
<dbReference type="AlphaFoldDB" id="A0A6M0QAJ8"/>
<dbReference type="RefSeq" id="WP_163180903.1">
    <property type="nucleotide sequence ID" value="NZ_JAAIWM010000007.1"/>
</dbReference>
<name>A0A6M0QAJ8_9BACI</name>
<sequence>MINPILQSSHIRYDEWGEEPDDFYVCLEVFIGEEDKEGSEVFTFHVISPKRLLKNSKDTLEIEVGRGYLITSDYSLSRIEAKIDQLLKNCKRENWDLVINAISRYGIWEDES</sequence>
<dbReference type="EMBL" id="JAAIWM010000007">
    <property type="protein sequence ID" value="NEY73394.1"/>
    <property type="molecule type" value="Genomic_DNA"/>
</dbReference>
<organism evidence="1 2">
    <name type="scientific">Bacillus mesophilus</name>
    <dbReference type="NCBI Taxonomy" id="1808955"/>
    <lineage>
        <taxon>Bacteria</taxon>
        <taxon>Bacillati</taxon>
        <taxon>Bacillota</taxon>
        <taxon>Bacilli</taxon>
        <taxon>Bacillales</taxon>
        <taxon>Bacillaceae</taxon>
        <taxon>Bacillus</taxon>
    </lineage>
</organism>
<reference evidence="1 2" key="1">
    <citation type="submission" date="2020-02" db="EMBL/GenBank/DDBJ databases">
        <title>Bacillus aquiflavi sp. nov., isolated from yellow water of strong flavor Chinese baijiu in Yibin region of China.</title>
        <authorList>
            <person name="Xie J."/>
        </authorList>
    </citation>
    <scope>NUCLEOTIDE SEQUENCE [LARGE SCALE GENOMIC DNA]</scope>
    <source>
        <strain evidence="1 2">SA4</strain>
    </source>
</reference>